<gene>
    <name evidence="2" type="ORF">DK389_22990</name>
</gene>
<dbReference type="EMBL" id="CP029550">
    <property type="protein sequence ID" value="AWN42842.1"/>
    <property type="molecule type" value="Genomic_DNA"/>
</dbReference>
<dbReference type="Pfam" id="PF00353">
    <property type="entry name" value="HemolysinCabind"/>
    <property type="match status" value="1"/>
</dbReference>
<dbReference type="SUPFAM" id="SSF51120">
    <property type="entry name" value="beta-Roll"/>
    <property type="match status" value="1"/>
</dbReference>
<organism evidence="2 3">
    <name type="scientific">Methylobacterium durans</name>
    <dbReference type="NCBI Taxonomy" id="2202825"/>
    <lineage>
        <taxon>Bacteria</taxon>
        <taxon>Pseudomonadati</taxon>
        <taxon>Pseudomonadota</taxon>
        <taxon>Alphaproteobacteria</taxon>
        <taxon>Hyphomicrobiales</taxon>
        <taxon>Methylobacteriaceae</taxon>
        <taxon>Methylobacterium</taxon>
    </lineage>
</organism>
<evidence type="ECO:0000259" key="1">
    <source>
        <dbReference type="SMART" id="SM00754"/>
    </source>
</evidence>
<accession>A0A2U8WC18</accession>
<dbReference type="AlphaFoldDB" id="A0A2U8WC18"/>
<dbReference type="InterPro" id="IPR010895">
    <property type="entry name" value="CHRD"/>
</dbReference>
<reference evidence="3" key="1">
    <citation type="submission" date="2018-05" db="EMBL/GenBank/DDBJ databases">
        <title>Complete Genome Sequence of Methylobacterium sp. 17SD2-17.</title>
        <authorList>
            <person name="Srinivasan S."/>
        </authorList>
    </citation>
    <scope>NUCLEOTIDE SEQUENCE [LARGE SCALE GENOMIC DNA]</scope>
    <source>
        <strain evidence="3">17SD2-17</strain>
    </source>
</reference>
<dbReference type="Proteomes" id="UP000245926">
    <property type="component" value="Chromosome"/>
</dbReference>
<dbReference type="InterPro" id="IPR011049">
    <property type="entry name" value="Serralysin-like_metalloprot_C"/>
</dbReference>
<keyword evidence="3" id="KW-1185">Reference proteome</keyword>
<dbReference type="Gene3D" id="2.150.10.10">
    <property type="entry name" value="Serralysin-like metalloprotease, C-terminal"/>
    <property type="match status" value="1"/>
</dbReference>
<evidence type="ECO:0000313" key="2">
    <source>
        <dbReference type="EMBL" id="AWN42842.1"/>
    </source>
</evidence>
<evidence type="ECO:0000313" key="3">
    <source>
        <dbReference type="Proteomes" id="UP000245926"/>
    </source>
</evidence>
<dbReference type="KEGG" id="mets:DK389_22990"/>
<dbReference type="RefSeq" id="WP_109893068.1">
    <property type="nucleotide sequence ID" value="NZ_CP029550.1"/>
</dbReference>
<feature type="domain" description="CHRD" evidence="1">
    <location>
        <begin position="3"/>
        <end position="159"/>
    </location>
</feature>
<proteinExistence type="predicted"/>
<dbReference type="InterPro" id="IPR001343">
    <property type="entry name" value="Hemolysn_Ca-bd"/>
</dbReference>
<dbReference type="Pfam" id="PF07452">
    <property type="entry name" value="CHRD"/>
    <property type="match status" value="1"/>
</dbReference>
<protein>
    <recommendedName>
        <fullName evidence="1">CHRD domain-containing protein</fullName>
    </recommendedName>
</protein>
<dbReference type="OrthoDB" id="7854479at2"/>
<dbReference type="GO" id="GO:0005509">
    <property type="term" value="F:calcium ion binding"/>
    <property type="evidence" value="ECO:0007669"/>
    <property type="project" value="InterPro"/>
</dbReference>
<name>A0A2U8WC18_9HYPH</name>
<sequence>MSTAFRAVVEGAQEVPPNNSAARGIGTVIFDSTALAANYTFRIEGIDFGLATGRPAQTPTTADDVTSTHFHNQVRGQNGPVVFGQINPAQDADDLAVGLDADGSWTVSGRWERSDPANVSIANFAPIFAAAAIGTEVPLYFNVHTTQFPGGAIRGQLVTIADDNDNVVTGTAGVDILPGLGGNDTFTGGAGNDAISGGRGTDRAIFSFALSTARIGTTGDGAITITGAEGTDTFRGIEQFQFSDRTVAVNDGSPLVDDLFYLIRNPDVAAAGIDPDTHYAQFGWREGRDPNAFFSTDGYLAAHPDVARAGVNPLDHYAQFGWREARDPGANFDIEAYLKANPDVAAAGIDPLTHFLAFGQEEGRTAFPTIGRARDFGPAGFDAEYYLLANGDVADAARSALGNTFVFAARHFEQFGWREGRDPNVVFDTSGYLAAYGDVAAAGVNPLTHYHQFGFREGRDPSGGFDTTAYLAANPGVAAAGINPMTHYLQFGFYEGRSAFGDDTFGAGSIG</sequence>
<dbReference type="SMART" id="SM00754">
    <property type="entry name" value="CHRD"/>
    <property type="match status" value="1"/>
</dbReference>